<evidence type="ECO:0000313" key="3">
    <source>
        <dbReference type="Proteomes" id="UP000321479"/>
    </source>
</evidence>
<keyword evidence="3" id="KW-1185">Reference proteome</keyword>
<name>A0A5B8V1S8_9SPHI</name>
<dbReference type="Proteomes" id="UP000321479">
    <property type="component" value="Chromosome"/>
</dbReference>
<organism evidence="2 3">
    <name type="scientific">Mucilaginibacter ginsenosidivorans</name>
    <dbReference type="NCBI Taxonomy" id="398053"/>
    <lineage>
        <taxon>Bacteria</taxon>
        <taxon>Pseudomonadati</taxon>
        <taxon>Bacteroidota</taxon>
        <taxon>Sphingobacteriia</taxon>
        <taxon>Sphingobacteriales</taxon>
        <taxon>Sphingobacteriaceae</taxon>
        <taxon>Mucilaginibacter</taxon>
    </lineage>
</organism>
<accession>A0A5B8V1S8</accession>
<keyword evidence="1" id="KW-1133">Transmembrane helix</keyword>
<reference evidence="2 3" key="1">
    <citation type="journal article" date="2017" name="Curr. Microbiol.">
        <title>Mucilaginibacter ginsenosidivorans sp. nov., Isolated from Soil of Ginseng Field.</title>
        <authorList>
            <person name="Kim M.M."/>
            <person name="Siddiqi M.Z."/>
            <person name="Im W.T."/>
        </authorList>
    </citation>
    <scope>NUCLEOTIDE SEQUENCE [LARGE SCALE GENOMIC DNA]</scope>
    <source>
        <strain evidence="2 3">Gsoil 3017</strain>
    </source>
</reference>
<feature type="transmembrane region" description="Helical" evidence="1">
    <location>
        <begin position="12"/>
        <end position="30"/>
    </location>
</feature>
<dbReference type="EMBL" id="CP042436">
    <property type="protein sequence ID" value="QEC65334.1"/>
    <property type="molecule type" value="Genomic_DNA"/>
</dbReference>
<dbReference type="OrthoDB" id="1449993at2"/>
<proteinExistence type="predicted"/>
<sequence>MSDWISHIVTNTIFLTWIGALCGHILSLYSHDFAGAKPFLEKIFPDHSNKFYDRLELIIVPVIGALLAFVLLDPTNLKSSIFAGLSWSGTLSSLLKRNSKNTSKDVDQ</sequence>
<keyword evidence="1" id="KW-0472">Membrane</keyword>
<dbReference type="AlphaFoldDB" id="A0A5B8V1S8"/>
<evidence type="ECO:0000313" key="2">
    <source>
        <dbReference type="EMBL" id="QEC65334.1"/>
    </source>
</evidence>
<evidence type="ECO:0000256" key="1">
    <source>
        <dbReference type="SAM" id="Phobius"/>
    </source>
</evidence>
<protein>
    <submittedName>
        <fullName evidence="2">Uncharacterized protein</fullName>
    </submittedName>
</protein>
<dbReference type="KEGG" id="mgin:FRZ54_23095"/>
<gene>
    <name evidence="2" type="ORF">FRZ54_23095</name>
</gene>
<feature type="transmembrane region" description="Helical" evidence="1">
    <location>
        <begin position="51"/>
        <end position="71"/>
    </location>
</feature>
<keyword evidence="1" id="KW-0812">Transmembrane</keyword>
<dbReference type="RefSeq" id="WP_147034165.1">
    <property type="nucleotide sequence ID" value="NZ_CP042436.1"/>
</dbReference>